<dbReference type="STRING" id="1415166.NONO_c57090"/>
<evidence type="ECO:0000256" key="2">
    <source>
        <dbReference type="ARBA" id="ARBA00023125"/>
    </source>
</evidence>
<feature type="domain" description="HTH tetR-type" evidence="5">
    <location>
        <begin position="20"/>
        <end position="80"/>
    </location>
</feature>
<evidence type="ECO:0000259" key="5">
    <source>
        <dbReference type="PROSITE" id="PS50977"/>
    </source>
</evidence>
<dbReference type="GO" id="GO:0000976">
    <property type="term" value="F:transcription cis-regulatory region binding"/>
    <property type="evidence" value="ECO:0007669"/>
    <property type="project" value="TreeGrafter"/>
</dbReference>
<dbReference type="FunFam" id="1.10.10.60:FF:000141">
    <property type="entry name" value="TetR family transcriptional regulator"/>
    <property type="match status" value="1"/>
</dbReference>
<reference evidence="6 7" key="1">
    <citation type="journal article" date="2014" name="Appl. Environ. Microbiol.">
        <title>Insights into the Microbial Degradation of Rubber and Gutta-Percha by Analysis of the Complete Genome of Nocardia nova SH22a.</title>
        <authorList>
            <person name="Luo Q."/>
            <person name="Hiessl S."/>
            <person name="Poehlein A."/>
            <person name="Daniel R."/>
            <person name="Steinbuchel A."/>
        </authorList>
    </citation>
    <scope>NUCLEOTIDE SEQUENCE [LARGE SCALE GENOMIC DNA]</scope>
    <source>
        <strain evidence="6">SH22a</strain>
    </source>
</reference>
<dbReference type="eggNOG" id="COG1309">
    <property type="taxonomic scope" value="Bacteria"/>
</dbReference>
<gene>
    <name evidence="6" type="ORF">NONO_c57090</name>
</gene>
<dbReference type="PROSITE" id="PS50977">
    <property type="entry name" value="HTH_TETR_2"/>
    <property type="match status" value="1"/>
</dbReference>
<evidence type="ECO:0000256" key="3">
    <source>
        <dbReference type="ARBA" id="ARBA00023163"/>
    </source>
</evidence>
<dbReference type="PATRIC" id="fig|1415166.3.peg.5884"/>
<evidence type="ECO:0000256" key="4">
    <source>
        <dbReference type="PROSITE-ProRule" id="PRU00335"/>
    </source>
</evidence>
<feature type="DNA-binding region" description="H-T-H motif" evidence="4">
    <location>
        <begin position="43"/>
        <end position="62"/>
    </location>
</feature>
<dbReference type="Pfam" id="PF00440">
    <property type="entry name" value="TetR_N"/>
    <property type="match status" value="1"/>
</dbReference>
<dbReference type="Proteomes" id="UP000019150">
    <property type="component" value="Chromosome"/>
</dbReference>
<proteinExistence type="predicted"/>
<dbReference type="AlphaFoldDB" id="W5TMK3"/>
<evidence type="ECO:0000313" key="7">
    <source>
        <dbReference type="Proteomes" id="UP000019150"/>
    </source>
</evidence>
<dbReference type="PRINTS" id="PR00455">
    <property type="entry name" value="HTHTETR"/>
</dbReference>
<dbReference type="SUPFAM" id="SSF46689">
    <property type="entry name" value="Homeodomain-like"/>
    <property type="match status" value="1"/>
</dbReference>
<dbReference type="InterPro" id="IPR050109">
    <property type="entry name" value="HTH-type_TetR-like_transc_reg"/>
</dbReference>
<dbReference type="InterPro" id="IPR009057">
    <property type="entry name" value="Homeodomain-like_sf"/>
</dbReference>
<dbReference type="KEGG" id="nno:NONO_c57090"/>
<keyword evidence="2 4" id="KW-0238">DNA-binding</keyword>
<dbReference type="InterPro" id="IPR001647">
    <property type="entry name" value="HTH_TetR"/>
</dbReference>
<dbReference type="GO" id="GO:0003700">
    <property type="term" value="F:DNA-binding transcription factor activity"/>
    <property type="evidence" value="ECO:0007669"/>
    <property type="project" value="TreeGrafter"/>
</dbReference>
<dbReference type="GO" id="GO:0045892">
    <property type="term" value="P:negative regulation of DNA-templated transcription"/>
    <property type="evidence" value="ECO:0007669"/>
    <property type="project" value="UniProtKB-ARBA"/>
</dbReference>
<keyword evidence="3" id="KW-0804">Transcription</keyword>
<dbReference type="PANTHER" id="PTHR30055:SF146">
    <property type="entry name" value="HTH-TYPE TRANSCRIPTIONAL DUAL REGULATOR CECR"/>
    <property type="match status" value="1"/>
</dbReference>
<accession>W5TMK3</accession>
<evidence type="ECO:0000313" key="6">
    <source>
        <dbReference type="EMBL" id="AHH20487.1"/>
    </source>
</evidence>
<evidence type="ECO:0000256" key="1">
    <source>
        <dbReference type="ARBA" id="ARBA00023015"/>
    </source>
</evidence>
<keyword evidence="7" id="KW-1185">Reference proteome</keyword>
<dbReference type="EMBL" id="CP006850">
    <property type="protein sequence ID" value="AHH20487.1"/>
    <property type="molecule type" value="Genomic_DNA"/>
</dbReference>
<dbReference type="HOGENOM" id="CLU_069356_36_0_11"/>
<organism evidence="6 7">
    <name type="scientific">Nocardia nova SH22a</name>
    <dbReference type="NCBI Taxonomy" id="1415166"/>
    <lineage>
        <taxon>Bacteria</taxon>
        <taxon>Bacillati</taxon>
        <taxon>Actinomycetota</taxon>
        <taxon>Actinomycetes</taxon>
        <taxon>Mycobacteriales</taxon>
        <taxon>Nocardiaceae</taxon>
        <taxon>Nocardia</taxon>
    </lineage>
</organism>
<sequence>MAATLACVRSIEPETTAGETGRREQVLDAALLTFARFGYRKTSMDEVARAADISRPGLYFLFASKQDLFKAAATRALAGDIAAAERTLDETGRPLGERVIAAFDHWTGRYAGPLARDIAIVIESNPDLLGTVAGEYSRRFADLITTTLTAAAPGRAEVADDVAQTLLSTARGIKQQAGSRAEFRERMTVAVDLLLPALERAA</sequence>
<keyword evidence="1" id="KW-0805">Transcription regulation</keyword>
<dbReference type="Gene3D" id="1.10.357.10">
    <property type="entry name" value="Tetracycline Repressor, domain 2"/>
    <property type="match status" value="1"/>
</dbReference>
<protein>
    <submittedName>
        <fullName evidence="6">Putative transcriptional regulator, TetR family</fullName>
    </submittedName>
</protein>
<name>W5TMK3_9NOCA</name>
<dbReference type="PANTHER" id="PTHR30055">
    <property type="entry name" value="HTH-TYPE TRANSCRIPTIONAL REGULATOR RUTR"/>
    <property type="match status" value="1"/>
</dbReference>